<evidence type="ECO:0000256" key="1">
    <source>
        <dbReference type="SAM" id="Phobius"/>
    </source>
</evidence>
<dbReference type="Pfam" id="PF22486">
    <property type="entry name" value="MATH_2"/>
    <property type="match status" value="1"/>
</dbReference>
<organism evidence="3 4">
    <name type="scientific">Urochloa decumbens</name>
    <dbReference type="NCBI Taxonomy" id="240449"/>
    <lineage>
        <taxon>Eukaryota</taxon>
        <taxon>Viridiplantae</taxon>
        <taxon>Streptophyta</taxon>
        <taxon>Embryophyta</taxon>
        <taxon>Tracheophyta</taxon>
        <taxon>Spermatophyta</taxon>
        <taxon>Magnoliopsida</taxon>
        <taxon>Liliopsida</taxon>
        <taxon>Poales</taxon>
        <taxon>Poaceae</taxon>
        <taxon>PACMAD clade</taxon>
        <taxon>Panicoideae</taxon>
        <taxon>Panicodae</taxon>
        <taxon>Paniceae</taxon>
        <taxon>Melinidinae</taxon>
        <taxon>Urochloa</taxon>
    </lineage>
</organism>
<keyword evidence="4" id="KW-1185">Reference proteome</keyword>
<keyword evidence="1" id="KW-1133">Transmembrane helix</keyword>
<proteinExistence type="predicted"/>
<protein>
    <recommendedName>
        <fullName evidence="2">MATH domain-containing protein</fullName>
    </recommendedName>
</protein>
<keyword evidence="1" id="KW-0812">Transmembrane</keyword>
<dbReference type="Proteomes" id="UP001497457">
    <property type="component" value="Unassembled WGS sequence"/>
</dbReference>
<dbReference type="PANTHER" id="PTHR26379:SF450">
    <property type="entry name" value="MATH DOMAIN-CONTAINING PROTEIN"/>
    <property type="match status" value="1"/>
</dbReference>
<dbReference type="PROSITE" id="PS50144">
    <property type="entry name" value="MATH"/>
    <property type="match status" value="1"/>
</dbReference>
<evidence type="ECO:0000259" key="2">
    <source>
        <dbReference type="PROSITE" id="PS50144"/>
    </source>
</evidence>
<keyword evidence="1" id="KW-0472">Membrane</keyword>
<feature type="domain" description="MATH" evidence="2">
    <location>
        <begin position="24"/>
        <end position="151"/>
    </location>
</feature>
<dbReference type="InterPro" id="IPR002083">
    <property type="entry name" value="MATH/TRAF_dom"/>
</dbReference>
<dbReference type="CDD" id="cd00121">
    <property type="entry name" value="MATH"/>
    <property type="match status" value="1"/>
</dbReference>
<gene>
    <name evidence="3" type="ORF">URODEC1_LOCUS121500</name>
</gene>
<accession>A0ABC9H066</accession>
<dbReference type="AlphaFoldDB" id="A0ABC9H066"/>
<reference evidence="3 4" key="1">
    <citation type="submission" date="2024-10" db="EMBL/GenBank/DDBJ databases">
        <authorList>
            <person name="Ryan C."/>
        </authorList>
    </citation>
    <scope>NUCLEOTIDE SEQUENCE [LARGE SCALE GENOMIC DNA]</scope>
</reference>
<dbReference type="InterPro" id="IPR008974">
    <property type="entry name" value="TRAF-like"/>
</dbReference>
<dbReference type="PANTHER" id="PTHR26379">
    <property type="entry name" value="BTB/POZ AND MATH DOMAIN-CONTAINING PROTEIN 1"/>
    <property type="match status" value="1"/>
</dbReference>
<comment type="caution">
    <text evidence="3">The sequence shown here is derived from an EMBL/GenBank/DDBJ whole genome shotgun (WGS) entry which is preliminary data.</text>
</comment>
<evidence type="ECO:0000313" key="4">
    <source>
        <dbReference type="Proteomes" id="UP001497457"/>
    </source>
</evidence>
<name>A0ABC9H066_9POAL</name>
<evidence type="ECO:0000313" key="3">
    <source>
        <dbReference type="EMBL" id="CAM0148154.1"/>
    </source>
</evidence>
<sequence>MAAYSNAAAAAAGSGLTISTETATGYHVLKIKRYSQSIGTHGIGESINSSVFRVGGHRWYIAYYPAGYSEDAADCVSFDLFLDKPGRKAVKARFVFTLLDQAGEPVPEYTMSSGMETFSGAIPSFGFERFIDTADLEEYLKDDSFSVRCDVTVFDESPEQVAAMALASRKATVPLECILVFVFAALFAYWIQNMC</sequence>
<dbReference type="Gene3D" id="2.60.210.10">
    <property type="entry name" value="Apoptosis, Tumor Necrosis Factor Receptor Associated Protein 2, Chain A"/>
    <property type="match status" value="1"/>
</dbReference>
<dbReference type="InterPro" id="IPR045005">
    <property type="entry name" value="BPM1-6"/>
</dbReference>
<feature type="transmembrane region" description="Helical" evidence="1">
    <location>
        <begin position="173"/>
        <end position="191"/>
    </location>
</feature>
<dbReference type="SUPFAM" id="SSF49599">
    <property type="entry name" value="TRAF domain-like"/>
    <property type="match status" value="1"/>
</dbReference>
<dbReference type="EMBL" id="CAXIPR030001225">
    <property type="protein sequence ID" value="CAM0148154.1"/>
    <property type="molecule type" value="Genomic_DNA"/>
</dbReference>